<dbReference type="Gene3D" id="3.30.70.20">
    <property type="match status" value="1"/>
</dbReference>
<dbReference type="PROSITE" id="PS00198">
    <property type="entry name" value="4FE4S_FER_1"/>
    <property type="match status" value="1"/>
</dbReference>
<dbReference type="SUPFAM" id="SSF46548">
    <property type="entry name" value="alpha-helical ferredoxin"/>
    <property type="match status" value="1"/>
</dbReference>
<evidence type="ECO:0000259" key="1">
    <source>
        <dbReference type="PROSITE" id="PS51379"/>
    </source>
</evidence>
<dbReference type="GO" id="GO:0016491">
    <property type="term" value="F:oxidoreductase activity"/>
    <property type="evidence" value="ECO:0007669"/>
    <property type="project" value="UniProtKB-ARBA"/>
</dbReference>
<accession>A0A2V2NAH2</accession>
<dbReference type="AlphaFoldDB" id="A0A2V2NAH2"/>
<dbReference type="Proteomes" id="UP000245657">
    <property type="component" value="Unassembled WGS sequence"/>
</dbReference>
<organism evidence="2 3">
    <name type="scientific">Methanospirillum lacunae</name>
    <dbReference type="NCBI Taxonomy" id="668570"/>
    <lineage>
        <taxon>Archaea</taxon>
        <taxon>Methanobacteriati</taxon>
        <taxon>Methanobacteriota</taxon>
        <taxon>Stenosarchaea group</taxon>
        <taxon>Methanomicrobia</taxon>
        <taxon>Methanomicrobiales</taxon>
        <taxon>Methanospirillaceae</taxon>
        <taxon>Methanospirillum</taxon>
    </lineage>
</organism>
<feature type="domain" description="4Fe-4S ferredoxin-type" evidence="1">
    <location>
        <begin position="70"/>
        <end position="99"/>
    </location>
</feature>
<name>A0A2V2NAH2_9EURY</name>
<dbReference type="Pfam" id="PF12838">
    <property type="entry name" value="Fer4_7"/>
    <property type="match status" value="1"/>
</dbReference>
<evidence type="ECO:0000313" key="3">
    <source>
        <dbReference type="Proteomes" id="UP000245657"/>
    </source>
</evidence>
<dbReference type="GeneID" id="97547842"/>
<dbReference type="InterPro" id="IPR017900">
    <property type="entry name" value="4Fe4S_Fe_S_CS"/>
</dbReference>
<dbReference type="InterPro" id="IPR017896">
    <property type="entry name" value="4Fe4S_Fe-S-bd"/>
</dbReference>
<comment type="caution">
    <text evidence="2">The sequence shown here is derived from an EMBL/GenBank/DDBJ whole genome shotgun (WGS) entry which is preliminary data.</text>
</comment>
<keyword evidence="3" id="KW-1185">Reference proteome</keyword>
<evidence type="ECO:0000313" key="2">
    <source>
        <dbReference type="EMBL" id="PWR72273.1"/>
    </source>
</evidence>
<dbReference type="OrthoDB" id="23478at2157"/>
<reference evidence="2 3" key="1">
    <citation type="submission" date="2018-05" db="EMBL/GenBank/DDBJ databases">
        <title>Draft genome of Methanospirillum lacunae Ki8-1.</title>
        <authorList>
            <person name="Dueholm M.S."/>
            <person name="Nielsen P.H."/>
            <person name="Bakmann L.F."/>
            <person name="Otzen D.E."/>
        </authorList>
    </citation>
    <scope>NUCLEOTIDE SEQUENCE [LARGE SCALE GENOMIC DNA]</scope>
    <source>
        <strain evidence="2 3">Ki8-1</strain>
    </source>
</reference>
<sequence length="229" mass="25517">MKLSTKIQAFSGLVSNLFHKPVTVRESFGFIAYLSRGLPRRDVIRCTGCGACNERCSSGATSITDHEGMRTVSIDSLRCIFCARCADICPEGALDLYFGTVHHDKDMSGAAGTIEHAATSDMSRQCLHDHDLDLSASVQYAKAISLSHKLEDKSVTVDTLLPLQKCRFCGEEMPVTEKFLQVMAERMLTHLKPETAEVVRKDLELYLTACISCRQKLSVKWNTHPRKFI</sequence>
<proteinExistence type="predicted"/>
<dbReference type="EMBL" id="QGMY01000007">
    <property type="protein sequence ID" value="PWR72273.1"/>
    <property type="molecule type" value="Genomic_DNA"/>
</dbReference>
<dbReference type="RefSeq" id="WP_109968762.1">
    <property type="nucleotide sequence ID" value="NZ_CP176093.1"/>
</dbReference>
<protein>
    <submittedName>
        <fullName evidence="2">Hydrogenase</fullName>
    </submittedName>
</protein>
<feature type="domain" description="4Fe-4S ferredoxin-type" evidence="1">
    <location>
        <begin position="37"/>
        <end position="66"/>
    </location>
</feature>
<dbReference type="PROSITE" id="PS51379">
    <property type="entry name" value="4FE4S_FER_2"/>
    <property type="match status" value="2"/>
</dbReference>
<gene>
    <name evidence="2" type="ORF">DK846_09875</name>
</gene>